<dbReference type="RefSeq" id="WP_380687215.1">
    <property type="nucleotide sequence ID" value="NZ_JBHRSS010000003.1"/>
</dbReference>
<protein>
    <recommendedName>
        <fullName evidence="3">Lipoprotein</fullName>
    </recommendedName>
</protein>
<dbReference type="Gene3D" id="2.40.360.20">
    <property type="match status" value="1"/>
</dbReference>
<keyword evidence="2" id="KW-1185">Reference proteome</keyword>
<evidence type="ECO:0000313" key="1">
    <source>
        <dbReference type="EMBL" id="MFC3103309.1"/>
    </source>
</evidence>
<sequence length="243" mass="26409">MAGIRNVAVALVLTGPIALGLSACDGSADPDALFPLTPGLEWTYRIQVKPLGKELETSTRTMQNVSRDDFAGEPKVTIRRNDGGARYYVAERDDGYYRVAMKSVIHHHPIIDQPPIKILPLPVKAGATWIEPAHTYMLGRAKTFITEHAPGNTITLDYRVESENVDVDVPAGHFTGCAAVIGETSFHLGAGVGFLPSDVPIVQKEWYCPGVGLVRLERDEKVTNSARVITGGRLKMELLHGPS</sequence>
<name>A0ABV7EKT4_9GAMM</name>
<gene>
    <name evidence="1" type="ORF">ACFOSU_05320</name>
</gene>
<evidence type="ECO:0008006" key="3">
    <source>
        <dbReference type="Google" id="ProtNLM"/>
    </source>
</evidence>
<accession>A0ABV7EKT4</accession>
<evidence type="ECO:0000313" key="2">
    <source>
        <dbReference type="Proteomes" id="UP001595462"/>
    </source>
</evidence>
<comment type="caution">
    <text evidence="1">The sequence shown here is derived from an EMBL/GenBank/DDBJ whole genome shotgun (WGS) entry which is preliminary data.</text>
</comment>
<proteinExistence type="predicted"/>
<reference evidence="2" key="1">
    <citation type="journal article" date="2019" name="Int. J. Syst. Evol. Microbiol.">
        <title>The Global Catalogue of Microorganisms (GCM) 10K type strain sequencing project: providing services to taxonomists for standard genome sequencing and annotation.</title>
        <authorList>
            <consortium name="The Broad Institute Genomics Platform"/>
            <consortium name="The Broad Institute Genome Sequencing Center for Infectious Disease"/>
            <person name="Wu L."/>
            <person name="Ma J."/>
        </authorList>
    </citation>
    <scope>NUCLEOTIDE SEQUENCE [LARGE SCALE GENOMIC DNA]</scope>
    <source>
        <strain evidence="2">KCTC 52640</strain>
    </source>
</reference>
<organism evidence="1 2">
    <name type="scientific">Salinisphaera aquimarina</name>
    <dbReference type="NCBI Taxonomy" id="2094031"/>
    <lineage>
        <taxon>Bacteria</taxon>
        <taxon>Pseudomonadati</taxon>
        <taxon>Pseudomonadota</taxon>
        <taxon>Gammaproteobacteria</taxon>
        <taxon>Salinisphaerales</taxon>
        <taxon>Salinisphaeraceae</taxon>
        <taxon>Salinisphaera</taxon>
    </lineage>
</organism>
<dbReference type="PROSITE" id="PS51257">
    <property type="entry name" value="PROKAR_LIPOPROTEIN"/>
    <property type="match status" value="1"/>
</dbReference>
<dbReference type="EMBL" id="JBHRSS010000003">
    <property type="protein sequence ID" value="MFC3103309.1"/>
    <property type="molecule type" value="Genomic_DNA"/>
</dbReference>
<dbReference type="Proteomes" id="UP001595462">
    <property type="component" value="Unassembled WGS sequence"/>
</dbReference>